<dbReference type="InterPro" id="IPR036179">
    <property type="entry name" value="Ig-like_dom_sf"/>
</dbReference>
<reference evidence="1 2" key="1">
    <citation type="submission" date="2017-04" db="EMBL/GenBank/DDBJ databases">
        <authorList>
            <person name="Afonso C.L."/>
            <person name="Miller P.J."/>
            <person name="Scott M.A."/>
            <person name="Spackman E."/>
            <person name="Goraichik I."/>
            <person name="Dimitrov K.M."/>
            <person name="Suarez D.L."/>
            <person name="Swayne D.E."/>
        </authorList>
    </citation>
    <scope>NUCLEOTIDE SEQUENCE [LARGE SCALE GENOMIC DNA]</scope>
    <source>
        <strain evidence="1 2">DSM 22418</strain>
    </source>
</reference>
<dbReference type="EMBL" id="FXAU01000003">
    <property type="protein sequence ID" value="SMG29184.1"/>
    <property type="molecule type" value="Genomic_DNA"/>
</dbReference>
<protein>
    <submittedName>
        <fullName evidence="1">Gliding motility-associated C-terminal domain-containing protein</fullName>
    </submittedName>
</protein>
<dbReference type="Pfam" id="PF13585">
    <property type="entry name" value="CHU_C"/>
    <property type="match status" value="1"/>
</dbReference>
<sequence length="319" mass="35438">MTPTLPIRVYITFLLGALLVFGQVRAQVGQVLQVVKGKKVTLRADADHALSYVWFKDDVPLSGTHEQRIIVTDPGVYTVMALGDDCISDLSDPVRIVLDDRGTDVEVDLEIRNLPDKRTIGVGNTVAVQLIIFNKGVETAEDVVATFTIPPELSYSRIIGSYPGEVNYVESERKLYWRQPSLEGKSSAMLWLEVVGAANGSAVTLAAVSAKQRDRMQGNNTDDARIDIVQLIIPNVFTPNGDGLNDYFRIVGLSLFPGRRLTIYNRWGNNVYRSEQYENDWGGSGLLEGTYFYVLELTDETGRSSTYKGAVLIIRDRIQ</sequence>
<name>A0A1X7JLT7_9SPHI</name>
<dbReference type="InterPro" id="IPR026341">
    <property type="entry name" value="T9SS_type_B"/>
</dbReference>
<dbReference type="STRING" id="561061.SAMN05660862_1893"/>
<proteinExistence type="predicted"/>
<accession>A0A1X7JLT7</accession>
<organism evidence="1 2">
    <name type="scientific">Sphingobacterium psychroaquaticum</name>
    <dbReference type="NCBI Taxonomy" id="561061"/>
    <lineage>
        <taxon>Bacteria</taxon>
        <taxon>Pseudomonadati</taxon>
        <taxon>Bacteroidota</taxon>
        <taxon>Sphingobacteriia</taxon>
        <taxon>Sphingobacteriales</taxon>
        <taxon>Sphingobacteriaceae</taxon>
        <taxon>Sphingobacterium</taxon>
    </lineage>
</organism>
<evidence type="ECO:0000313" key="1">
    <source>
        <dbReference type="EMBL" id="SMG29184.1"/>
    </source>
</evidence>
<dbReference type="Gene3D" id="2.60.40.10">
    <property type="entry name" value="Immunoglobulins"/>
    <property type="match status" value="1"/>
</dbReference>
<dbReference type="InterPro" id="IPR001434">
    <property type="entry name" value="OmcB-like_DUF11"/>
</dbReference>
<keyword evidence="2" id="KW-1185">Reference proteome</keyword>
<dbReference type="Pfam" id="PF01345">
    <property type="entry name" value="DUF11"/>
    <property type="match status" value="1"/>
</dbReference>
<dbReference type="SUPFAM" id="SSF48726">
    <property type="entry name" value="Immunoglobulin"/>
    <property type="match status" value="1"/>
</dbReference>
<gene>
    <name evidence="1" type="ORF">SAMN05660862_1893</name>
</gene>
<dbReference type="OrthoDB" id="9765926at2"/>
<dbReference type="RefSeq" id="WP_085472652.1">
    <property type="nucleotide sequence ID" value="NZ_CP038029.1"/>
</dbReference>
<dbReference type="Proteomes" id="UP000192980">
    <property type="component" value="Unassembled WGS sequence"/>
</dbReference>
<evidence type="ECO:0000313" key="2">
    <source>
        <dbReference type="Proteomes" id="UP000192980"/>
    </source>
</evidence>
<dbReference type="NCBIfam" id="TIGR04131">
    <property type="entry name" value="Bac_Flav_CTERM"/>
    <property type="match status" value="1"/>
</dbReference>
<dbReference type="AlphaFoldDB" id="A0A1X7JLT7"/>
<dbReference type="InterPro" id="IPR013783">
    <property type="entry name" value="Ig-like_fold"/>
</dbReference>